<dbReference type="Pfam" id="PF14498">
    <property type="entry name" value="Glyco_hyd_65N_2"/>
    <property type="match status" value="1"/>
</dbReference>
<dbReference type="Pfam" id="PF22124">
    <property type="entry name" value="Glyco_hydro_95_cat"/>
    <property type="match status" value="1"/>
</dbReference>
<dbReference type="Proteomes" id="UP000309676">
    <property type="component" value="Unassembled WGS sequence"/>
</dbReference>
<evidence type="ECO:0000313" key="3">
    <source>
        <dbReference type="EMBL" id="TLS51673.1"/>
    </source>
</evidence>
<comment type="caution">
    <text evidence="3">The sequence shown here is derived from an EMBL/GenBank/DDBJ whole genome shotgun (WGS) entry which is preliminary data.</text>
</comment>
<reference evidence="3 4" key="1">
    <citation type="submission" date="2019-05" db="EMBL/GenBank/DDBJ databases">
        <authorList>
            <person name="Narsing Rao M.P."/>
            <person name="Li W.J."/>
        </authorList>
    </citation>
    <scope>NUCLEOTIDE SEQUENCE [LARGE SCALE GENOMIC DNA]</scope>
    <source>
        <strain evidence="3 4">SYSU_K30003</strain>
    </source>
</reference>
<dbReference type="InterPro" id="IPR016518">
    <property type="entry name" value="Alpha-L-fucosidase"/>
</dbReference>
<evidence type="ECO:0000313" key="4">
    <source>
        <dbReference type="Proteomes" id="UP000309676"/>
    </source>
</evidence>
<name>A0A5R9GG32_9BACL</name>
<dbReference type="PANTHER" id="PTHR31084:SF0">
    <property type="entry name" value="ALPHA-L-FUCOSIDASE 2"/>
    <property type="match status" value="1"/>
</dbReference>
<dbReference type="InterPro" id="IPR008928">
    <property type="entry name" value="6-hairpin_glycosidase_sf"/>
</dbReference>
<dbReference type="GO" id="GO:0005975">
    <property type="term" value="P:carbohydrate metabolic process"/>
    <property type="evidence" value="ECO:0007669"/>
    <property type="project" value="InterPro"/>
</dbReference>
<keyword evidence="4" id="KW-1185">Reference proteome</keyword>
<sequence length="798" mass="90153">MKMHLKYPASWWRNVWREALPSGNGTLGASVYGAVQEETVVVNHADLWHWGRKDELPDVRFHLSETRRLMDENRFLEASWLLANALKERGYKTSLASRFPLAAIRLRMPCAHPFRKYERSLRMDTGEVEVGWNDGETRYTRTLFVSRADDCIAYEIRADAPSAVSGDIALRLHPSDRWQNEPEFQELERSATVRTEMGEGGAYVLYGARNDDGTDFGAVLRFIPEGGRIAEGPEGLRFEGADRALALVKTFVSCEDREREWSRLKAELSGVSLSYEELLARHVRLHEPLFRSAALELNDAEDDARSNEQLLLEAYDGEAPAALAQKLWAFGRYLFICGAGPNDQPFGLYGLWGGDYRLVWCHNMANENVQMMYWHAHVGGLGGLTESLYRYYSNLMEDFRANARKLYGCGGIYIPAGSTPGIGVPNQIVPVILNWTGAAAWLSSHFYKHYAFTGDERFLKETAWPFMKEAAAFYEDFLVEGENGFYKMYPSVSPENTPSNFMPKDGKALAHPMPTAVNATMDFALLKELLTSLLEAGRVVGCGAEELEKWSRMLERIPPYQVNEDGAVREWMDETFDDRYDHRHLSHLYPVFPGHEVQREESPELFAAFDRAVRLRNLGAQSGWSLSHMASVYARLGDGDGALESLNALARSCLLPNLFTLHNDWRNMGICMDMPSAPIQLDANLGWVNAVQEMLLYVSPALVKLLPALPSAWRRGRLEGWRFCAGAVSMEWDVDGGRFAAELRADRAAELTLRLPERFGSLALSDDGTPHSFEEEEAGRRFRLRLRAGSVVTIRNRK</sequence>
<dbReference type="InterPro" id="IPR027414">
    <property type="entry name" value="GH95_N_dom"/>
</dbReference>
<dbReference type="PANTHER" id="PTHR31084">
    <property type="entry name" value="ALPHA-L-FUCOSIDASE 2"/>
    <property type="match status" value="1"/>
</dbReference>
<dbReference type="InterPro" id="IPR012341">
    <property type="entry name" value="6hp_glycosidase-like_sf"/>
</dbReference>
<dbReference type="EMBL" id="VCIW01000008">
    <property type="protein sequence ID" value="TLS51673.1"/>
    <property type="molecule type" value="Genomic_DNA"/>
</dbReference>
<dbReference type="InterPro" id="IPR054363">
    <property type="entry name" value="GH95_cat"/>
</dbReference>
<protein>
    <submittedName>
        <fullName evidence="3">Glycoside hydrolase family 95 protein</fullName>
    </submittedName>
</protein>
<organism evidence="3 4">
    <name type="scientific">Paenibacillus antri</name>
    <dbReference type="NCBI Taxonomy" id="2582848"/>
    <lineage>
        <taxon>Bacteria</taxon>
        <taxon>Bacillati</taxon>
        <taxon>Bacillota</taxon>
        <taxon>Bacilli</taxon>
        <taxon>Bacillales</taxon>
        <taxon>Paenibacillaceae</taxon>
        <taxon>Paenibacillus</taxon>
    </lineage>
</organism>
<dbReference type="RefSeq" id="WP_138194899.1">
    <property type="nucleotide sequence ID" value="NZ_VCIW01000008.1"/>
</dbReference>
<feature type="domain" description="Glycosyl hydrolase family 95 N-terminal" evidence="1">
    <location>
        <begin position="6"/>
        <end position="244"/>
    </location>
</feature>
<feature type="domain" description="Glycosyl hydrolase family 95 catalytic" evidence="2">
    <location>
        <begin position="274"/>
        <end position="695"/>
    </location>
</feature>
<gene>
    <name evidence="3" type="ORF">FE782_14335</name>
</gene>
<evidence type="ECO:0000259" key="1">
    <source>
        <dbReference type="Pfam" id="PF14498"/>
    </source>
</evidence>
<dbReference type="SUPFAM" id="SSF48208">
    <property type="entry name" value="Six-hairpin glycosidases"/>
    <property type="match status" value="1"/>
</dbReference>
<dbReference type="GO" id="GO:0004560">
    <property type="term" value="F:alpha-L-fucosidase activity"/>
    <property type="evidence" value="ECO:0007669"/>
    <property type="project" value="InterPro"/>
</dbReference>
<dbReference type="Gene3D" id="1.50.10.10">
    <property type="match status" value="1"/>
</dbReference>
<dbReference type="AlphaFoldDB" id="A0A5R9GG32"/>
<dbReference type="OrthoDB" id="9802600at2"/>
<dbReference type="PIRSF" id="PIRSF007663">
    <property type="entry name" value="UCP007663"/>
    <property type="match status" value="1"/>
</dbReference>
<accession>A0A5R9GG32</accession>
<evidence type="ECO:0000259" key="2">
    <source>
        <dbReference type="Pfam" id="PF22124"/>
    </source>
</evidence>
<keyword evidence="3" id="KW-0378">Hydrolase</keyword>
<proteinExistence type="predicted"/>